<evidence type="ECO:0000313" key="1">
    <source>
        <dbReference type="EMBL" id="GAA3721307.1"/>
    </source>
</evidence>
<dbReference type="EMBL" id="BAABEP010000008">
    <property type="protein sequence ID" value="GAA3721307.1"/>
    <property type="molecule type" value="Genomic_DNA"/>
</dbReference>
<gene>
    <name evidence="1" type="ORF">GCM10023082_18630</name>
</gene>
<comment type="caution">
    <text evidence="1">The sequence shown here is derived from an EMBL/GenBank/DDBJ whole genome shotgun (WGS) entry which is preliminary data.</text>
</comment>
<organism evidence="1 2">
    <name type="scientific">Streptomyces tremellae</name>
    <dbReference type="NCBI Taxonomy" id="1124239"/>
    <lineage>
        <taxon>Bacteria</taxon>
        <taxon>Bacillati</taxon>
        <taxon>Actinomycetota</taxon>
        <taxon>Actinomycetes</taxon>
        <taxon>Kitasatosporales</taxon>
        <taxon>Streptomycetaceae</taxon>
        <taxon>Streptomyces</taxon>
    </lineage>
</organism>
<reference evidence="2" key="1">
    <citation type="journal article" date="2019" name="Int. J. Syst. Evol. Microbiol.">
        <title>The Global Catalogue of Microorganisms (GCM) 10K type strain sequencing project: providing services to taxonomists for standard genome sequencing and annotation.</title>
        <authorList>
            <consortium name="The Broad Institute Genomics Platform"/>
            <consortium name="The Broad Institute Genome Sequencing Center for Infectious Disease"/>
            <person name="Wu L."/>
            <person name="Ma J."/>
        </authorList>
    </citation>
    <scope>NUCLEOTIDE SEQUENCE [LARGE SCALE GENOMIC DNA]</scope>
    <source>
        <strain evidence="2">JCM 30846</strain>
    </source>
</reference>
<keyword evidence="2" id="KW-1185">Reference proteome</keyword>
<accession>A0ABP7EN22</accession>
<name>A0ABP7EN22_9ACTN</name>
<evidence type="ECO:0000313" key="2">
    <source>
        <dbReference type="Proteomes" id="UP001499884"/>
    </source>
</evidence>
<dbReference type="RefSeq" id="WP_345643742.1">
    <property type="nucleotide sequence ID" value="NZ_BAABEP010000008.1"/>
</dbReference>
<dbReference type="Proteomes" id="UP001499884">
    <property type="component" value="Unassembled WGS sequence"/>
</dbReference>
<protein>
    <submittedName>
        <fullName evidence="1">Uncharacterized protein</fullName>
    </submittedName>
</protein>
<sequence length="123" mass="13616">MHPALPPHARRVCGATTRLPERLVLAALRLAPEPYGEPEDGRVERRLRCVREAHARGDHHARVRDVDGVRAGAVWARWRGNDRPRTVAVLPDCPAVQTHHRGTTPCTAFRNHPGGHSWELGGG</sequence>
<proteinExistence type="predicted"/>